<gene>
    <name evidence="11" type="ORF">Mgra_00002341</name>
</gene>
<name>A0A8S9ZY71_9BILA</name>
<keyword evidence="3 9" id="KW-0479">Metal-binding</keyword>
<dbReference type="GO" id="GO:0008270">
    <property type="term" value="F:zinc ion binding"/>
    <property type="evidence" value="ECO:0007669"/>
    <property type="project" value="UniProtKB-UniRule"/>
</dbReference>
<evidence type="ECO:0000256" key="6">
    <source>
        <dbReference type="ARBA" id="ARBA00022833"/>
    </source>
</evidence>
<organism evidence="11 12">
    <name type="scientific">Meloidogyne graminicola</name>
    <dbReference type="NCBI Taxonomy" id="189291"/>
    <lineage>
        <taxon>Eukaryota</taxon>
        <taxon>Metazoa</taxon>
        <taxon>Ecdysozoa</taxon>
        <taxon>Nematoda</taxon>
        <taxon>Chromadorea</taxon>
        <taxon>Rhabditida</taxon>
        <taxon>Tylenchina</taxon>
        <taxon>Tylenchomorpha</taxon>
        <taxon>Tylenchoidea</taxon>
        <taxon>Meloidogynidae</taxon>
        <taxon>Meloidogyninae</taxon>
        <taxon>Meloidogyne</taxon>
    </lineage>
</organism>
<evidence type="ECO:0000259" key="10">
    <source>
        <dbReference type="PROSITE" id="PS51157"/>
    </source>
</evidence>
<dbReference type="AlphaFoldDB" id="A0A8S9ZY71"/>
<dbReference type="FunFam" id="2.10.110.30:FF:000001">
    <property type="entry name" value="E3 ubiquitin-protein ligase UBR2 isoform 1"/>
    <property type="match status" value="1"/>
</dbReference>
<dbReference type="Gene3D" id="2.10.110.30">
    <property type="match status" value="1"/>
</dbReference>
<comment type="function">
    <text evidence="9">Ubiquitin ligase protein which is a component of the N-end rule pathway. Recognizes and binds to proteins bearing specific N-terminal residues that are destabilizing according to the N-end rule, leading to their ubiquitination and subsequent degradation.</text>
</comment>
<protein>
    <recommendedName>
        <fullName evidence="9">E3 ubiquitin-protein ligase</fullName>
        <ecNumber evidence="9">2.3.2.27</ecNumber>
    </recommendedName>
</protein>
<keyword evidence="4 9" id="KW-0863">Zinc-finger</keyword>
<evidence type="ECO:0000256" key="1">
    <source>
        <dbReference type="ARBA" id="ARBA00000900"/>
    </source>
</evidence>
<feature type="zinc finger region" description="UBR-type" evidence="8">
    <location>
        <begin position="103"/>
        <end position="174"/>
    </location>
</feature>
<dbReference type="GO" id="GO:0005737">
    <property type="term" value="C:cytoplasm"/>
    <property type="evidence" value="ECO:0007669"/>
    <property type="project" value="TreeGrafter"/>
</dbReference>
<dbReference type="GO" id="GO:0061630">
    <property type="term" value="F:ubiquitin protein ligase activity"/>
    <property type="evidence" value="ECO:0007669"/>
    <property type="project" value="UniProtKB-UniRule"/>
</dbReference>
<evidence type="ECO:0000313" key="11">
    <source>
        <dbReference type="EMBL" id="KAF7638115.1"/>
    </source>
</evidence>
<comment type="catalytic activity">
    <reaction evidence="1 9">
        <text>S-ubiquitinyl-[E2 ubiquitin-conjugating enzyme]-L-cysteine + [acceptor protein]-L-lysine = [E2 ubiquitin-conjugating enzyme]-L-cysteine + N(6)-ubiquitinyl-[acceptor protein]-L-lysine.</text>
        <dbReference type="EC" id="2.3.2.27"/>
    </reaction>
</comment>
<evidence type="ECO:0000256" key="2">
    <source>
        <dbReference type="ARBA" id="ARBA00022679"/>
    </source>
</evidence>
<evidence type="ECO:0000256" key="9">
    <source>
        <dbReference type="RuleBase" id="RU366018"/>
    </source>
</evidence>
<dbReference type="GO" id="GO:0071596">
    <property type="term" value="P:ubiquitin-dependent protein catabolic process via the N-end rule pathway"/>
    <property type="evidence" value="ECO:0007669"/>
    <property type="project" value="UniProtKB-UniRule"/>
</dbReference>
<feature type="domain" description="UBR-type" evidence="10">
    <location>
        <begin position="103"/>
        <end position="174"/>
    </location>
</feature>
<dbReference type="EC" id="2.3.2.27" evidence="9"/>
<dbReference type="Pfam" id="PF02207">
    <property type="entry name" value="zf-UBR"/>
    <property type="match status" value="1"/>
</dbReference>
<evidence type="ECO:0000256" key="7">
    <source>
        <dbReference type="ARBA" id="ARBA00046341"/>
    </source>
</evidence>
<accession>A0A8S9ZY71</accession>
<dbReference type="SMART" id="SM00396">
    <property type="entry name" value="ZnF_UBR1"/>
    <property type="match status" value="1"/>
</dbReference>
<keyword evidence="6 9" id="KW-0862">Zinc</keyword>
<evidence type="ECO:0000256" key="5">
    <source>
        <dbReference type="ARBA" id="ARBA00022786"/>
    </source>
</evidence>
<dbReference type="EMBL" id="JABEBT010000014">
    <property type="protein sequence ID" value="KAF7638115.1"/>
    <property type="molecule type" value="Genomic_DNA"/>
</dbReference>
<comment type="pathway">
    <text evidence="9">Protein modification; protein ubiquitination.</text>
</comment>
<keyword evidence="5 9" id="KW-0833">Ubl conjugation pathway</keyword>
<reference evidence="11" key="1">
    <citation type="journal article" date="2020" name="Ecol. Evol.">
        <title>Genome structure and content of the rice root-knot nematode (Meloidogyne graminicola).</title>
        <authorList>
            <person name="Phan N.T."/>
            <person name="Danchin E.G.J."/>
            <person name="Klopp C."/>
            <person name="Perfus-Barbeoch L."/>
            <person name="Kozlowski D.K."/>
            <person name="Koutsovoulos G.D."/>
            <person name="Lopez-Roques C."/>
            <person name="Bouchez O."/>
            <person name="Zahm M."/>
            <person name="Besnard G."/>
            <person name="Bellafiore S."/>
        </authorList>
    </citation>
    <scope>NUCLEOTIDE SEQUENCE</scope>
    <source>
        <strain evidence="11">VN-18</strain>
    </source>
</reference>
<dbReference type="GO" id="GO:0016567">
    <property type="term" value="P:protein ubiquitination"/>
    <property type="evidence" value="ECO:0007669"/>
    <property type="project" value="UniProtKB-UniRule"/>
</dbReference>
<evidence type="ECO:0000256" key="8">
    <source>
        <dbReference type="PROSITE-ProRule" id="PRU00508"/>
    </source>
</evidence>
<proteinExistence type="inferred from homology"/>
<dbReference type="OrthoDB" id="26387at2759"/>
<sequence>MIDKLLNATKDERWSEASELLYRHWVSSSQDVFPALIKEPWNNSLDDVNIANEFIHPLVEMFCVETCAQESCKIKEEGNNQQNISLRKLNELVSIEDSSKCGQICGKMFRNGEPNYSCKECATDGTCVLCYDCFVNSAHINHKYKMHTSMGSGYCDCGDIEAWSNDYFCKLHIPKTLQEDDSKETDNNED</sequence>
<evidence type="ECO:0000313" key="12">
    <source>
        <dbReference type="Proteomes" id="UP000605970"/>
    </source>
</evidence>
<dbReference type="InterPro" id="IPR003126">
    <property type="entry name" value="Znf_UBR"/>
</dbReference>
<keyword evidence="12" id="KW-1185">Reference proteome</keyword>
<comment type="caution">
    <text evidence="11">The sequence shown here is derived from an EMBL/GenBank/DDBJ whole genome shotgun (WGS) entry which is preliminary data.</text>
</comment>
<comment type="similarity">
    <text evidence="7 9">Belongs to the E3 ubiquitin-protein ligase UBR1-like family.</text>
</comment>
<dbReference type="PANTHER" id="PTHR21497:SF24">
    <property type="entry name" value="E3 UBIQUITIN-PROTEIN LIGASE UBR1"/>
    <property type="match status" value="1"/>
</dbReference>
<dbReference type="InterPro" id="IPR039164">
    <property type="entry name" value="UBR1-like"/>
</dbReference>
<dbReference type="Proteomes" id="UP000605970">
    <property type="component" value="Unassembled WGS sequence"/>
</dbReference>
<dbReference type="PROSITE" id="PS51157">
    <property type="entry name" value="ZF_UBR"/>
    <property type="match status" value="1"/>
</dbReference>
<evidence type="ECO:0000256" key="3">
    <source>
        <dbReference type="ARBA" id="ARBA00022723"/>
    </source>
</evidence>
<evidence type="ECO:0000256" key="4">
    <source>
        <dbReference type="ARBA" id="ARBA00022771"/>
    </source>
</evidence>
<dbReference type="GO" id="GO:0000151">
    <property type="term" value="C:ubiquitin ligase complex"/>
    <property type="evidence" value="ECO:0007669"/>
    <property type="project" value="TreeGrafter"/>
</dbReference>
<dbReference type="PANTHER" id="PTHR21497">
    <property type="entry name" value="UBIQUITIN LIGASE E3 ALPHA-RELATED"/>
    <property type="match status" value="1"/>
</dbReference>
<dbReference type="CDD" id="cd19672">
    <property type="entry name" value="UBR-box_UBR1_like"/>
    <property type="match status" value="1"/>
</dbReference>
<keyword evidence="2 9" id="KW-0808">Transferase</keyword>